<name>K5XWJ8_AGABU</name>
<dbReference type="RefSeq" id="XP_007330204.1">
    <property type="nucleotide sequence ID" value="XM_007330142.1"/>
</dbReference>
<keyword evidence="5 7" id="KW-0694">RNA-binding</keyword>
<protein>
    <recommendedName>
        <fullName evidence="4">Nucleolar protein 12</fullName>
    </recommendedName>
</protein>
<evidence type="ECO:0000256" key="6">
    <source>
        <dbReference type="ARBA" id="ARBA00023242"/>
    </source>
</evidence>
<evidence type="ECO:0000256" key="5">
    <source>
        <dbReference type="ARBA" id="ARBA00022884"/>
    </source>
</evidence>
<evidence type="ECO:0000256" key="3">
    <source>
        <dbReference type="ARBA" id="ARBA00007077"/>
    </source>
</evidence>
<feature type="compositionally biased region" description="Basic and acidic residues" evidence="8">
    <location>
        <begin position="515"/>
        <end position="532"/>
    </location>
</feature>
<comment type="similarity">
    <text evidence="3">Belongs to the RRM RBM34 family.</text>
</comment>
<evidence type="ECO:0000313" key="10">
    <source>
        <dbReference type="EMBL" id="EKM79585.1"/>
    </source>
</evidence>
<dbReference type="PANTHER" id="PTHR23236">
    <property type="entry name" value="EUKARYOTIC TRANSLATION INITIATION FACTOR 4B/4H"/>
    <property type="match status" value="1"/>
</dbReference>
<dbReference type="OrthoDB" id="442677at2759"/>
<dbReference type="AlphaFoldDB" id="K5XWJ8"/>
<dbReference type="eggNOG" id="KOG0118">
    <property type="taxonomic scope" value="Eukaryota"/>
</dbReference>
<sequence>MSDFICNTSVFAATMLSSLLLKKTTNVDSELDALFKSHPASDVTPITTKKRKIEAQPEVAAKRTKPTPDSKSRKHKPKEQEDEAHTSDLHGKEVDDDDNDSEADSSTLIHESLTDKSKSKSGRGSKQKYVPSDETPAQKDRRTIFVGNLPLQVAQKRPMQKQLQRHILSFIPSAKIESTRFRSVPFNTPTSNLSSSTTTTSDTSTHKNPSQRDHDRTRASSWKTKESTDDPKPDEKQFLNTSQKKRIAFINQEFHSTAATVHAYIVFAYPIPQDSRPKNLPPLDPVMDPFVAAKEVVKKADGSVFMDRIIRVDSVGEKAKIGATADGEEESEIGSFSDADPKCTLFVGNLDFTSEEGDLRLFFENLMTTERGDPPPRETDEESTEKKPHTWVKRVRIIKDKETQLGKGFAYVQFIDRECVDTLLTFSPDQLKFAKRKLRVNKCKTIQGSKLSSAIKSKLSQSSTSSSSKSQKEAAKSESKHASQSKKPPRTTTTTRETVEIPKGDPSLGTKLAHLSKEQRKQAKASDADRVARRLAKKKARMNMGSTDSSIHDPEKKHRRRERVRKATTTTTMDGAGAGGKKKDLVKKKGRVRSEKSLEKRNMKK</sequence>
<gene>
    <name evidence="10" type="ORF">AGABI1DRAFT_107018</name>
</gene>
<evidence type="ECO:0000256" key="4">
    <source>
        <dbReference type="ARBA" id="ARBA00015520"/>
    </source>
</evidence>
<reference evidence="11" key="1">
    <citation type="journal article" date="2012" name="Proc. Natl. Acad. Sci. U.S.A.">
        <title>Genome sequence of the button mushroom Agaricus bisporus reveals mechanisms governing adaptation to a humic-rich ecological niche.</title>
        <authorList>
            <person name="Morin E."/>
            <person name="Kohler A."/>
            <person name="Baker A.R."/>
            <person name="Foulongne-Oriol M."/>
            <person name="Lombard V."/>
            <person name="Nagy L.G."/>
            <person name="Ohm R.A."/>
            <person name="Patyshakuliyeva A."/>
            <person name="Brun A."/>
            <person name="Aerts A.L."/>
            <person name="Bailey A.M."/>
            <person name="Billette C."/>
            <person name="Coutinho P.M."/>
            <person name="Deakin G."/>
            <person name="Doddapaneni H."/>
            <person name="Floudas D."/>
            <person name="Grimwood J."/>
            <person name="Hilden K."/>
            <person name="Kuees U."/>
            <person name="LaButti K.M."/>
            <person name="Lapidus A."/>
            <person name="Lindquist E.A."/>
            <person name="Lucas S.M."/>
            <person name="Murat C."/>
            <person name="Riley R.W."/>
            <person name="Salamov A.A."/>
            <person name="Schmutz J."/>
            <person name="Subramanian V."/>
            <person name="Woesten H.A.B."/>
            <person name="Xu J."/>
            <person name="Eastwood D.C."/>
            <person name="Foster G.D."/>
            <person name="Sonnenberg A.S."/>
            <person name="Cullen D."/>
            <person name="de Vries R.P."/>
            <person name="Lundell T."/>
            <person name="Hibbett D.S."/>
            <person name="Henrissat B."/>
            <person name="Burton K.S."/>
            <person name="Kerrigan R.W."/>
            <person name="Challen M.P."/>
            <person name="Grigoriev I.V."/>
            <person name="Martin F."/>
        </authorList>
    </citation>
    <scope>NUCLEOTIDE SEQUENCE [LARGE SCALE GENOMIC DNA]</scope>
    <source>
        <strain evidence="11">JB137-S8 / ATCC MYA-4627 / FGSC 10392</strain>
    </source>
</reference>
<dbReference type="HOGENOM" id="CLU_018832_0_0_1"/>
<evidence type="ECO:0000256" key="1">
    <source>
        <dbReference type="ARBA" id="ARBA00002475"/>
    </source>
</evidence>
<dbReference type="KEGG" id="abp:AGABI1DRAFT107018"/>
<dbReference type="InterPro" id="IPR035979">
    <property type="entry name" value="RBD_domain_sf"/>
</dbReference>
<dbReference type="FunCoup" id="K5XWJ8">
    <property type="interactions" value="294"/>
</dbReference>
<feature type="compositionally biased region" description="Low complexity" evidence="8">
    <location>
        <begin position="451"/>
        <end position="469"/>
    </location>
</feature>
<feature type="compositionally biased region" description="Basic residues" evidence="8">
    <location>
        <begin position="557"/>
        <end position="566"/>
    </location>
</feature>
<evidence type="ECO:0000256" key="7">
    <source>
        <dbReference type="PROSITE-ProRule" id="PRU00176"/>
    </source>
</evidence>
<dbReference type="EMBL" id="JH971390">
    <property type="protein sequence ID" value="EKM79585.1"/>
    <property type="molecule type" value="Genomic_DNA"/>
</dbReference>
<feature type="domain" description="RRM" evidence="9">
    <location>
        <begin position="343"/>
        <end position="445"/>
    </location>
</feature>
<feature type="compositionally biased region" description="Basic and acidic residues" evidence="8">
    <location>
        <begin position="470"/>
        <end position="481"/>
    </location>
</feature>
<keyword evidence="11" id="KW-1185">Reference proteome</keyword>
<feature type="compositionally biased region" description="Basic and acidic residues" evidence="8">
    <location>
        <begin position="370"/>
        <end position="388"/>
    </location>
</feature>
<dbReference type="InParanoid" id="K5XWJ8"/>
<feature type="region of interest" description="Disordered" evidence="8">
    <location>
        <begin position="451"/>
        <end position="605"/>
    </location>
</feature>
<dbReference type="InterPro" id="IPR012677">
    <property type="entry name" value="Nucleotide-bd_a/b_plait_sf"/>
</dbReference>
<evidence type="ECO:0000256" key="2">
    <source>
        <dbReference type="ARBA" id="ARBA00004604"/>
    </source>
</evidence>
<feature type="region of interest" description="Disordered" evidence="8">
    <location>
        <begin position="44"/>
        <end position="143"/>
    </location>
</feature>
<keyword evidence="6" id="KW-0539">Nucleus</keyword>
<comment type="subcellular location">
    <subcellularLocation>
        <location evidence="2">Nucleus</location>
        <location evidence="2">Nucleolus</location>
    </subcellularLocation>
</comment>
<dbReference type="STRING" id="597362.K5XWJ8"/>
<dbReference type="OMA" id="IAFIKHE"/>
<dbReference type="GO" id="GO:0005730">
    <property type="term" value="C:nucleolus"/>
    <property type="evidence" value="ECO:0007669"/>
    <property type="project" value="UniProtKB-SubCell"/>
</dbReference>
<feature type="compositionally biased region" description="Acidic residues" evidence="8">
    <location>
        <begin position="94"/>
        <end position="103"/>
    </location>
</feature>
<dbReference type="SUPFAM" id="SSF54928">
    <property type="entry name" value="RNA-binding domain, RBD"/>
    <property type="match status" value="1"/>
</dbReference>
<evidence type="ECO:0000259" key="9">
    <source>
        <dbReference type="PROSITE" id="PS50102"/>
    </source>
</evidence>
<accession>K5XWJ8</accession>
<dbReference type="SMART" id="SM00360">
    <property type="entry name" value="RRM"/>
    <property type="match status" value="1"/>
</dbReference>
<feature type="region of interest" description="Disordered" evidence="8">
    <location>
        <begin position="182"/>
        <end position="237"/>
    </location>
</feature>
<dbReference type="GO" id="GO:0019843">
    <property type="term" value="F:rRNA binding"/>
    <property type="evidence" value="ECO:0007669"/>
    <property type="project" value="TreeGrafter"/>
</dbReference>
<feature type="compositionally biased region" description="Low complexity" evidence="8">
    <location>
        <begin position="188"/>
        <end position="203"/>
    </location>
</feature>
<dbReference type="PROSITE" id="PS50102">
    <property type="entry name" value="RRM"/>
    <property type="match status" value="1"/>
</dbReference>
<feature type="region of interest" description="Disordered" evidence="8">
    <location>
        <begin position="368"/>
        <end position="389"/>
    </location>
</feature>
<dbReference type="Gene3D" id="3.30.70.330">
    <property type="match status" value="1"/>
</dbReference>
<dbReference type="Proteomes" id="UP000008493">
    <property type="component" value="Unassembled WGS sequence"/>
</dbReference>
<organism evidence="10 11">
    <name type="scientific">Agaricus bisporus var. burnettii (strain JB137-S8 / ATCC MYA-4627 / FGSC 10392)</name>
    <name type="common">White button mushroom</name>
    <dbReference type="NCBI Taxonomy" id="597362"/>
    <lineage>
        <taxon>Eukaryota</taxon>
        <taxon>Fungi</taxon>
        <taxon>Dikarya</taxon>
        <taxon>Basidiomycota</taxon>
        <taxon>Agaricomycotina</taxon>
        <taxon>Agaricomycetes</taxon>
        <taxon>Agaricomycetidae</taxon>
        <taxon>Agaricales</taxon>
        <taxon>Agaricineae</taxon>
        <taxon>Agaricaceae</taxon>
        <taxon>Agaricus</taxon>
    </lineage>
</organism>
<feature type="compositionally biased region" description="Basic and acidic residues" evidence="8">
    <location>
        <begin position="83"/>
        <end position="93"/>
    </location>
</feature>
<comment type="function">
    <text evidence="1">Involved in pre-25S rRNA processing.</text>
</comment>
<feature type="compositionally biased region" description="Basic and acidic residues" evidence="8">
    <location>
        <begin position="210"/>
        <end position="237"/>
    </location>
</feature>
<dbReference type="PANTHER" id="PTHR23236:SF25">
    <property type="entry name" value="RNA-BINDING PROTEIN 34"/>
    <property type="match status" value="1"/>
</dbReference>
<dbReference type="GeneID" id="18822342"/>
<evidence type="ECO:0000313" key="11">
    <source>
        <dbReference type="Proteomes" id="UP000008493"/>
    </source>
</evidence>
<evidence type="ECO:0000256" key="8">
    <source>
        <dbReference type="SAM" id="MobiDB-lite"/>
    </source>
</evidence>
<feature type="compositionally biased region" description="Basic and acidic residues" evidence="8">
    <location>
        <begin position="592"/>
        <end position="605"/>
    </location>
</feature>
<dbReference type="InterPro" id="IPR000504">
    <property type="entry name" value="RRM_dom"/>
</dbReference>
<dbReference type="GO" id="GO:0000463">
    <property type="term" value="P:maturation of LSU-rRNA from tricistronic rRNA transcript (SSU-rRNA, 5.8S rRNA, LSU-rRNA)"/>
    <property type="evidence" value="ECO:0007669"/>
    <property type="project" value="TreeGrafter"/>
</dbReference>
<proteinExistence type="inferred from homology"/>